<organism evidence="5 6">
    <name type="scientific">Hominimerdicola aceti</name>
    <dbReference type="NCBI Taxonomy" id="2981726"/>
    <lineage>
        <taxon>Bacteria</taxon>
        <taxon>Bacillati</taxon>
        <taxon>Bacillota</taxon>
        <taxon>Clostridia</taxon>
        <taxon>Eubacteriales</taxon>
        <taxon>Oscillospiraceae</taxon>
        <taxon>Hominimerdicola</taxon>
    </lineage>
</organism>
<comment type="function">
    <text evidence="4">Catalyzes the reversible epimerization of cellobiose to 4-O-beta-D-glucopyranosyl-D-mannose (Glc-Man).</text>
</comment>
<gene>
    <name evidence="5" type="ORF">OCV57_09450</name>
</gene>
<dbReference type="InterPro" id="IPR008928">
    <property type="entry name" value="6-hairpin_glycosidase_sf"/>
</dbReference>
<dbReference type="SUPFAM" id="SSF48208">
    <property type="entry name" value="Six-hairpin glycosidases"/>
    <property type="match status" value="1"/>
</dbReference>
<comment type="catalytic activity">
    <reaction evidence="1 4">
        <text>D-cellobiose = beta-D-glucosyl-(1-&gt;4)-D-mannopyranose</text>
        <dbReference type="Rhea" id="RHEA:23384"/>
        <dbReference type="ChEBI" id="CHEBI:17057"/>
        <dbReference type="ChEBI" id="CHEBI:47931"/>
        <dbReference type="EC" id="5.1.3.11"/>
    </reaction>
</comment>
<evidence type="ECO:0000313" key="6">
    <source>
        <dbReference type="Proteomes" id="UP001208131"/>
    </source>
</evidence>
<sequence length="389" mass="45515">MIIEEVKKELTGHIIPFWNKLRDDENGGFYGYMGYDLKLDKQADKGVILHARILWFYSKAYITLGDKTLLDNARHAYEFIKNHCIDYEYGGVYWMMNYKGEPADTMKHTYNIAFAIYALSCYYNASGDKEALELAYKLFHDIENNTLDEYGYREAFDRQWNLVSNDALSENGLHADKTMNAILHLIEAYTELYKADHNEEVAKRLKFQLGQMRDIVYTPETNALKVFFDTKFDLVGDIHSFGHDIEATWLMDLACDTLGDEELKKQFAEMDLKISHNIQNIALDNGALNNERENDKIDKKRVWWVEAESVVGFINAYQHSGEKKFLESARSVWEYIKAEIIDKREGSEWYAEVSYDHKPHDWKEIVGPWKCPYHNGRMCMEVINRGVDF</sequence>
<evidence type="ECO:0000256" key="3">
    <source>
        <dbReference type="ARBA" id="ARBA00023235"/>
    </source>
</evidence>
<dbReference type="HAMAP" id="MF_00929">
    <property type="entry name" value="Cellobiose_2_epim"/>
    <property type="match status" value="1"/>
</dbReference>
<comment type="similarity">
    <text evidence="2">Belongs to the N-acylglucosamine 2-epimerase family.</text>
</comment>
<comment type="similarity">
    <text evidence="4">Belongs to the cellobiose 2-epimerase family.</text>
</comment>
<comment type="caution">
    <text evidence="5">The sequence shown here is derived from an EMBL/GenBank/DDBJ whole genome shotgun (WGS) entry which is preliminary data.</text>
</comment>
<proteinExistence type="inferred from homology"/>
<dbReference type="AlphaFoldDB" id="A0AAE3IHM3"/>
<dbReference type="InterPro" id="IPR028584">
    <property type="entry name" value="Cellobiose_2_epim"/>
</dbReference>
<dbReference type="GO" id="GO:0005975">
    <property type="term" value="P:carbohydrate metabolic process"/>
    <property type="evidence" value="ECO:0007669"/>
    <property type="project" value="InterPro"/>
</dbReference>
<dbReference type="RefSeq" id="WP_267301318.1">
    <property type="nucleotide sequence ID" value="NZ_JAOQJZ010000009.1"/>
</dbReference>
<name>A0AAE3IHM3_9FIRM</name>
<keyword evidence="3 4" id="KW-0413">Isomerase</keyword>
<dbReference type="Proteomes" id="UP001208131">
    <property type="component" value="Unassembled WGS sequence"/>
</dbReference>
<evidence type="ECO:0000256" key="4">
    <source>
        <dbReference type="HAMAP-Rule" id="MF_00929"/>
    </source>
</evidence>
<dbReference type="InterPro" id="IPR012341">
    <property type="entry name" value="6hp_glycosidase-like_sf"/>
</dbReference>
<accession>A0AAE3IHM3</accession>
<evidence type="ECO:0000256" key="1">
    <source>
        <dbReference type="ARBA" id="ARBA00001470"/>
    </source>
</evidence>
<keyword evidence="6" id="KW-1185">Reference proteome</keyword>
<protein>
    <recommendedName>
        <fullName evidence="4">Cellobiose 2-epimerase</fullName>
        <shortName evidence="4">CE</shortName>
        <ecNumber evidence="4">5.1.3.11</ecNumber>
    </recommendedName>
</protein>
<dbReference type="GO" id="GO:0047736">
    <property type="term" value="F:cellobiose epimerase activity"/>
    <property type="evidence" value="ECO:0007669"/>
    <property type="project" value="UniProtKB-UniRule"/>
</dbReference>
<reference evidence="5 6" key="1">
    <citation type="journal article" date="2021" name="ISME Commun">
        <title>Automated analysis of genomic sequences facilitates high-throughput and comprehensive description of bacteria.</title>
        <authorList>
            <person name="Hitch T.C.A."/>
        </authorList>
    </citation>
    <scope>NUCLEOTIDE SEQUENCE [LARGE SCALE GENOMIC DNA]</scope>
    <source>
        <strain evidence="5 6">Sanger_31</strain>
    </source>
</reference>
<dbReference type="EMBL" id="JAOQJZ010000009">
    <property type="protein sequence ID" value="MCU6706145.1"/>
    <property type="molecule type" value="Genomic_DNA"/>
</dbReference>
<dbReference type="Pfam" id="PF07221">
    <property type="entry name" value="GlcNAc_2-epim"/>
    <property type="match status" value="1"/>
</dbReference>
<evidence type="ECO:0000313" key="5">
    <source>
        <dbReference type="EMBL" id="MCU6706145.1"/>
    </source>
</evidence>
<dbReference type="PANTHER" id="PTHR15108">
    <property type="entry name" value="N-ACYLGLUCOSAMINE-2-EPIMERASE"/>
    <property type="match status" value="1"/>
</dbReference>
<dbReference type="EC" id="5.1.3.11" evidence="4"/>
<dbReference type="InterPro" id="IPR010819">
    <property type="entry name" value="AGE/CE"/>
</dbReference>
<dbReference type="Gene3D" id="1.50.10.10">
    <property type="match status" value="1"/>
</dbReference>
<evidence type="ECO:0000256" key="2">
    <source>
        <dbReference type="ARBA" id="ARBA00008558"/>
    </source>
</evidence>